<evidence type="ECO:0000256" key="2">
    <source>
        <dbReference type="ARBA" id="ARBA00022443"/>
    </source>
</evidence>
<feature type="compositionally biased region" description="Low complexity" evidence="9">
    <location>
        <begin position="670"/>
        <end position="685"/>
    </location>
</feature>
<evidence type="ECO:0000259" key="11">
    <source>
        <dbReference type="PROSITE" id="PS50108"/>
    </source>
</evidence>
<feature type="region of interest" description="Disordered" evidence="9">
    <location>
        <begin position="544"/>
        <end position="563"/>
    </location>
</feature>
<evidence type="ECO:0000256" key="1">
    <source>
        <dbReference type="ARBA" id="ARBA00011903"/>
    </source>
</evidence>
<dbReference type="InterPro" id="IPR008266">
    <property type="entry name" value="Tyr_kinase_AS"/>
</dbReference>
<dbReference type="InterPro" id="IPR011009">
    <property type="entry name" value="Kinase-like_dom_sf"/>
</dbReference>
<dbReference type="InterPro" id="IPR055175">
    <property type="entry name" value="ACK/TNK-like_SAM"/>
</dbReference>
<dbReference type="Pfam" id="PF22931">
    <property type="entry name" value="SAM_TNK"/>
    <property type="match status" value="1"/>
</dbReference>
<evidence type="ECO:0000256" key="5">
    <source>
        <dbReference type="ARBA" id="ARBA00022777"/>
    </source>
</evidence>
<name>A0A267GFM9_9PLAT</name>
<dbReference type="InterPro" id="IPR001452">
    <property type="entry name" value="SH3_domain"/>
</dbReference>
<dbReference type="InterPro" id="IPR036028">
    <property type="entry name" value="SH3-like_dom_sf"/>
</dbReference>
<dbReference type="Pfam" id="PF00786">
    <property type="entry name" value="PBD"/>
    <property type="match status" value="1"/>
</dbReference>
<evidence type="ECO:0000259" key="10">
    <source>
        <dbReference type="PROSITE" id="PS50011"/>
    </source>
</evidence>
<dbReference type="Pfam" id="PF07714">
    <property type="entry name" value="PK_Tyr_Ser-Thr"/>
    <property type="match status" value="1"/>
</dbReference>
<evidence type="ECO:0000313" key="12">
    <source>
        <dbReference type="EMBL" id="PAA84853.1"/>
    </source>
</evidence>
<dbReference type="EMBL" id="NIVC01000359">
    <property type="protein sequence ID" value="PAA84853.1"/>
    <property type="molecule type" value="Genomic_DNA"/>
</dbReference>
<dbReference type="InterPro" id="IPR001245">
    <property type="entry name" value="Ser-Thr/Tyr_kinase_cat_dom"/>
</dbReference>
<feature type="domain" description="Protein kinase" evidence="10">
    <location>
        <begin position="128"/>
        <end position="404"/>
    </location>
</feature>
<feature type="compositionally biased region" description="Pro residues" evidence="9">
    <location>
        <begin position="732"/>
        <end position="741"/>
    </location>
</feature>
<accession>A0A267GFM9</accession>
<dbReference type="PANTHER" id="PTHR24418">
    <property type="entry name" value="TYROSINE-PROTEIN KINASE"/>
    <property type="match status" value="1"/>
</dbReference>
<dbReference type="CDD" id="cd09539">
    <property type="entry name" value="SAM_TNK-like"/>
    <property type="match status" value="1"/>
</dbReference>
<feature type="compositionally biased region" description="Polar residues" evidence="9">
    <location>
        <begin position="686"/>
        <end position="697"/>
    </location>
</feature>
<feature type="binding site" evidence="8">
    <location>
        <position position="162"/>
    </location>
    <ligand>
        <name>ATP</name>
        <dbReference type="ChEBI" id="CHEBI:30616"/>
    </ligand>
</feature>
<dbReference type="GO" id="GO:0004715">
    <property type="term" value="F:non-membrane spanning protein tyrosine kinase activity"/>
    <property type="evidence" value="ECO:0007669"/>
    <property type="project" value="UniProtKB-EC"/>
</dbReference>
<dbReference type="STRING" id="282301.A0A267GFM9"/>
<dbReference type="OrthoDB" id="4062651at2759"/>
<dbReference type="Proteomes" id="UP000215902">
    <property type="component" value="Unassembled WGS sequence"/>
</dbReference>
<dbReference type="EC" id="2.7.10.2" evidence="1"/>
<dbReference type="FunFam" id="1.10.510.10:FF:000521">
    <property type="entry name" value="Tyrosine-protein kinase pr2"/>
    <property type="match status" value="1"/>
</dbReference>
<sequence length="801" mass="88268">MPGAGAGNGHLEGSRKSSSDQDLYAFLADCELEHYYTAMVHSLKVTGVAQLKYVEDPDLASIGLTNPEMRRLRKQFRLRCPQSAVDRLRLRLARARGLQPRQRPSATPEAEFSRVSSRNSRLIPRYQLQLGRQIGEGDFAIVHQAVWRPTGDRGLRLQVAAKVFVKARLVEINGDTFDAVTNFLSEAAKLCDIEHRSLTRMFGVCELSDDSLALVTELAPLRSLLECIREPALRPSFHSGVLCDAAQHIAEGMSYLENRQIVHRDLTARNILVFSSCRVKICDTGVSRAMGLGQEYYQANLSPSLKLPAAWCAPECVKRQVFTSASDVWSYGVLLWEIFTYGFQPWAGLTKQQILAAVDEPQLGRLNCPDACPAEHYALMLRCWSPEPSARPKFAELAAHLPKIIPERMTALRDCVDEDEGEGDDNGESDERFLHFSAGDCVLVLDKKVGEGLWRGIRLAGGGSGLFRPWLMKTQDLTQSAATTDSEARAKSTLKNRNRRHSHSAATLISDPQSFRHVGHVGINGAVFGDVGLLAEFNEAMTAANASRERRNDGATSPVDNGDELHLDLGNSLLDEMLNYWHTDCTKGEGDSSTIDPLDECPGETDAEAAAVDVPEARRPRVDSNVSSLVSSLADEVPVAAGPAGSANDRRRCSSLLAIPSTTGRLHFPQQQQQQQQQQKQQQQQSPVQKQTSNTENQGQQLQQQQKKYLQQQPSTLRSLRPKEAFRAPLGARPPPKPVRPLEPNGSPWGSAFNVSLDAPGVAAASSTPTQACTDDAWMEKPQNWNDYDTEGGEYDEIVNL</sequence>
<keyword evidence="5" id="KW-0418">Kinase</keyword>
<protein>
    <recommendedName>
        <fullName evidence="1">non-specific protein-tyrosine kinase</fullName>
        <ecNumber evidence="1">2.7.10.2</ecNumber>
    </recommendedName>
</protein>
<dbReference type="PROSITE" id="PS00109">
    <property type="entry name" value="PROTEIN_KINASE_TYR"/>
    <property type="match status" value="1"/>
</dbReference>
<evidence type="ECO:0000256" key="9">
    <source>
        <dbReference type="SAM" id="MobiDB-lite"/>
    </source>
</evidence>
<dbReference type="InterPro" id="IPR000719">
    <property type="entry name" value="Prot_kinase_dom"/>
</dbReference>
<dbReference type="GO" id="GO:0005524">
    <property type="term" value="F:ATP binding"/>
    <property type="evidence" value="ECO:0007669"/>
    <property type="project" value="UniProtKB-UniRule"/>
</dbReference>
<keyword evidence="3" id="KW-0808">Transferase</keyword>
<dbReference type="InterPro" id="IPR050198">
    <property type="entry name" value="Non-receptor_tyrosine_kinases"/>
</dbReference>
<proteinExistence type="predicted"/>
<dbReference type="InterPro" id="IPR000095">
    <property type="entry name" value="CRIB_dom"/>
</dbReference>
<dbReference type="AlphaFoldDB" id="A0A267GFM9"/>
<feature type="region of interest" description="Disordered" evidence="9">
    <location>
        <begin position="765"/>
        <end position="793"/>
    </location>
</feature>
<keyword evidence="6 8" id="KW-0067">ATP-binding</keyword>
<keyword evidence="13" id="KW-1185">Reference proteome</keyword>
<gene>
    <name evidence="12" type="ORF">BOX15_Mlig014385g3</name>
</gene>
<evidence type="ECO:0000256" key="8">
    <source>
        <dbReference type="PROSITE-ProRule" id="PRU10141"/>
    </source>
</evidence>
<evidence type="ECO:0000256" key="7">
    <source>
        <dbReference type="ARBA" id="ARBA00023137"/>
    </source>
</evidence>
<dbReference type="PRINTS" id="PR00109">
    <property type="entry name" value="TYRKINASE"/>
</dbReference>
<feature type="region of interest" description="Disordered" evidence="9">
    <location>
        <begin position="667"/>
        <end position="753"/>
    </location>
</feature>
<dbReference type="InterPro" id="IPR017441">
    <property type="entry name" value="Protein_kinase_ATP_BS"/>
</dbReference>
<dbReference type="PROSITE" id="PS50011">
    <property type="entry name" value="PROTEIN_KINASE_DOM"/>
    <property type="match status" value="1"/>
</dbReference>
<reference evidence="12 13" key="1">
    <citation type="submission" date="2017-06" db="EMBL/GenBank/DDBJ databases">
        <title>A platform for efficient transgenesis in Macrostomum lignano, a flatworm model organism for stem cell research.</title>
        <authorList>
            <person name="Berezikov E."/>
        </authorList>
    </citation>
    <scope>NUCLEOTIDE SEQUENCE [LARGE SCALE GENOMIC DNA]</scope>
    <source>
        <strain evidence="12">DV1</strain>
        <tissue evidence="12">Whole organism</tissue>
    </source>
</reference>
<dbReference type="PROSITE" id="PS00107">
    <property type="entry name" value="PROTEIN_KINASE_ATP"/>
    <property type="match status" value="1"/>
</dbReference>
<feature type="region of interest" description="Disordered" evidence="9">
    <location>
        <begin position="478"/>
        <end position="504"/>
    </location>
</feature>
<dbReference type="PROSITE" id="PS50108">
    <property type="entry name" value="CRIB"/>
    <property type="match status" value="1"/>
</dbReference>
<feature type="compositionally biased region" description="Acidic residues" evidence="9">
    <location>
        <begin position="597"/>
        <end position="607"/>
    </location>
</feature>
<dbReference type="Gene3D" id="3.30.200.20">
    <property type="entry name" value="Phosphorylase Kinase, domain 1"/>
    <property type="match status" value="1"/>
</dbReference>
<comment type="caution">
    <text evidence="12">The sequence shown here is derived from an EMBL/GenBank/DDBJ whole genome shotgun (WGS) entry which is preliminary data.</text>
</comment>
<feature type="region of interest" description="Disordered" evidence="9">
    <location>
        <begin position="589"/>
        <end position="623"/>
    </location>
</feature>
<keyword evidence="2" id="KW-0728">SH3 domain</keyword>
<dbReference type="SUPFAM" id="SSF56112">
    <property type="entry name" value="Protein kinase-like (PK-like)"/>
    <property type="match status" value="1"/>
</dbReference>
<dbReference type="Gene3D" id="1.10.510.10">
    <property type="entry name" value="Transferase(Phosphotransferase) domain 1"/>
    <property type="match status" value="1"/>
</dbReference>
<feature type="compositionally biased region" description="Basic residues" evidence="9">
    <location>
        <begin position="492"/>
        <end position="503"/>
    </location>
</feature>
<keyword evidence="7" id="KW-0829">Tyrosine-protein kinase</keyword>
<evidence type="ECO:0000256" key="4">
    <source>
        <dbReference type="ARBA" id="ARBA00022741"/>
    </source>
</evidence>
<dbReference type="InterPro" id="IPR049587">
    <property type="entry name" value="TNK-like_SAM"/>
</dbReference>
<dbReference type="SUPFAM" id="SSF50044">
    <property type="entry name" value="SH3-domain"/>
    <property type="match status" value="1"/>
</dbReference>
<organism evidence="12 13">
    <name type="scientific">Macrostomum lignano</name>
    <dbReference type="NCBI Taxonomy" id="282301"/>
    <lineage>
        <taxon>Eukaryota</taxon>
        <taxon>Metazoa</taxon>
        <taxon>Spiralia</taxon>
        <taxon>Lophotrochozoa</taxon>
        <taxon>Platyhelminthes</taxon>
        <taxon>Rhabditophora</taxon>
        <taxon>Macrostomorpha</taxon>
        <taxon>Macrostomida</taxon>
        <taxon>Macrostomidae</taxon>
        <taxon>Macrostomum</taxon>
    </lineage>
</organism>
<dbReference type="Pfam" id="PF07653">
    <property type="entry name" value="SH3_2"/>
    <property type="match status" value="1"/>
</dbReference>
<evidence type="ECO:0000256" key="3">
    <source>
        <dbReference type="ARBA" id="ARBA00022679"/>
    </source>
</evidence>
<evidence type="ECO:0000256" key="6">
    <source>
        <dbReference type="ARBA" id="ARBA00022840"/>
    </source>
</evidence>
<evidence type="ECO:0000313" key="13">
    <source>
        <dbReference type="Proteomes" id="UP000215902"/>
    </source>
</evidence>
<feature type="domain" description="CRIB" evidence="11">
    <location>
        <begin position="509"/>
        <end position="522"/>
    </location>
</feature>
<feature type="compositionally biased region" description="Low complexity" evidence="9">
    <location>
        <begin position="698"/>
        <end position="713"/>
    </location>
</feature>
<keyword evidence="4 8" id="KW-0547">Nucleotide-binding</keyword>